<dbReference type="Proteomes" id="UP000886501">
    <property type="component" value="Unassembled WGS sequence"/>
</dbReference>
<sequence>MAIAGLVPDRVCLAYCHLVCPAENILRRDVIMLRLFTWTPYIETGIQGRGLHQCQSFPPHVHPAQTHRSRIRKRSLQIRLEPAPIVGSEPHHGGDSDLESTLGIIDRVFGNFRPMYWQGFSLTIPHHSWMGHVLLYRAWDLLRRNEPLPDDIKEFVLRFLRLGPPPSTPIVADCLFIIGLVLKIELHVDDLFVIDKR</sequence>
<reference evidence="1" key="2">
    <citation type="journal article" date="2020" name="Nat. Commun.">
        <title>Large-scale genome sequencing of mycorrhizal fungi provides insights into the early evolution of symbiotic traits.</title>
        <authorList>
            <person name="Miyauchi S."/>
            <person name="Kiss E."/>
            <person name="Kuo A."/>
            <person name="Drula E."/>
            <person name="Kohler A."/>
            <person name="Sanchez-Garcia M."/>
            <person name="Morin E."/>
            <person name="Andreopoulos B."/>
            <person name="Barry K.W."/>
            <person name="Bonito G."/>
            <person name="Buee M."/>
            <person name="Carver A."/>
            <person name="Chen C."/>
            <person name="Cichocki N."/>
            <person name="Clum A."/>
            <person name="Culley D."/>
            <person name="Crous P.W."/>
            <person name="Fauchery L."/>
            <person name="Girlanda M."/>
            <person name="Hayes R.D."/>
            <person name="Keri Z."/>
            <person name="LaButti K."/>
            <person name="Lipzen A."/>
            <person name="Lombard V."/>
            <person name="Magnuson J."/>
            <person name="Maillard F."/>
            <person name="Murat C."/>
            <person name="Nolan M."/>
            <person name="Ohm R.A."/>
            <person name="Pangilinan J."/>
            <person name="Pereira M.F."/>
            <person name="Perotto S."/>
            <person name="Peter M."/>
            <person name="Pfister S."/>
            <person name="Riley R."/>
            <person name="Sitrit Y."/>
            <person name="Stielow J.B."/>
            <person name="Szollosi G."/>
            <person name="Zifcakova L."/>
            <person name="Stursova M."/>
            <person name="Spatafora J.W."/>
            <person name="Tedersoo L."/>
            <person name="Vaario L.M."/>
            <person name="Yamada A."/>
            <person name="Yan M."/>
            <person name="Wang P."/>
            <person name="Xu J."/>
            <person name="Bruns T."/>
            <person name="Baldrian P."/>
            <person name="Vilgalys R."/>
            <person name="Dunand C."/>
            <person name="Henrissat B."/>
            <person name="Grigoriev I.V."/>
            <person name="Hibbett D."/>
            <person name="Nagy L.G."/>
            <person name="Martin F.M."/>
        </authorList>
    </citation>
    <scope>NUCLEOTIDE SEQUENCE</scope>
    <source>
        <strain evidence="1">P2</strain>
    </source>
</reference>
<organism evidence="1 2">
    <name type="scientific">Thelephora ganbajun</name>
    <name type="common">Ganba fungus</name>
    <dbReference type="NCBI Taxonomy" id="370292"/>
    <lineage>
        <taxon>Eukaryota</taxon>
        <taxon>Fungi</taxon>
        <taxon>Dikarya</taxon>
        <taxon>Basidiomycota</taxon>
        <taxon>Agaricomycotina</taxon>
        <taxon>Agaricomycetes</taxon>
        <taxon>Thelephorales</taxon>
        <taxon>Thelephoraceae</taxon>
        <taxon>Thelephora</taxon>
    </lineage>
</organism>
<dbReference type="EMBL" id="MU118031">
    <property type="protein sequence ID" value="KAF9647532.1"/>
    <property type="molecule type" value="Genomic_DNA"/>
</dbReference>
<evidence type="ECO:0000313" key="2">
    <source>
        <dbReference type="Proteomes" id="UP000886501"/>
    </source>
</evidence>
<gene>
    <name evidence="1" type="ORF">BDM02DRAFT_3116874</name>
</gene>
<accession>A0ACB6ZD70</accession>
<evidence type="ECO:0000313" key="1">
    <source>
        <dbReference type="EMBL" id="KAF9647532.1"/>
    </source>
</evidence>
<proteinExistence type="predicted"/>
<keyword evidence="2" id="KW-1185">Reference proteome</keyword>
<name>A0ACB6ZD70_THEGA</name>
<reference evidence="1" key="1">
    <citation type="submission" date="2019-10" db="EMBL/GenBank/DDBJ databases">
        <authorList>
            <consortium name="DOE Joint Genome Institute"/>
            <person name="Kuo A."/>
            <person name="Miyauchi S."/>
            <person name="Kiss E."/>
            <person name="Drula E."/>
            <person name="Kohler A."/>
            <person name="Sanchez-Garcia M."/>
            <person name="Andreopoulos B."/>
            <person name="Barry K.W."/>
            <person name="Bonito G."/>
            <person name="Buee M."/>
            <person name="Carver A."/>
            <person name="Chen C."/>
            <person name="Cichocki N."/>
            <person name="Clum A."/>
            <person name="Culley D."/>
            <person name="Crous P.W."/>
            <person name="Fauchery L."/>
            <person name="Girlanda M."/>
            <person name="Hayes R."/>
            <person name="Keri Z."/>
            <person name="Labutti K."/>
            <person name="Lipzen A."/>
            <person name="Lombard V."/>
            <person name="Magnuson J."/>
            <person name="Maillard F."/>
            <person name="Morin E."/>
            <person name="Murat C."/>
            <person name="Nolan M."/>
            <person name="Ohm R."/>
            <person name="Pangilinan J."/>
            <person name="Pereira M."/>
            <person name="Perotto S."/>
            <person name="Peter M."/>
            <person name="Riley R."/>
            <person name="Sitrit Y."/>
            <person name="Stielow B."/>
            <person name="Szollosi G."/>
            <person name="Zifcakova L."/>
            <person name="Stursova M."/>
            <person name="Spatafora J.W."/>
            <person name="Tedersoo L."/>
            <person name="Vaario L.-M."/>
            <person name="Yamada A."/>
            <person name="Yan M."/>
            <person name="Wang P."/>
            <person name="Xu J."/>
            <person name="Bruns T."/>
            <person name="Baldrian P."/>
            <person name="Vilgalys R."/>
            <person name="Henrissat B."/>
            <person name="Grigoriev I.V."/>
            <person name="Hibbett D."/>
            <person name="Nagy L.G."/>
            <person name="Martin F.M."/>
        </authorList>
    </citation>
    <scope>NUCLEOTIDE SEQUENCE</scope>
    <source>
        <strain evidence="1">P2</strain>
    </source>
</reference>
<comment type="caution">
    <text evidence="1">The sequence shown here is derived from an EMBL/GenBank/DDBJ whole genome shotgun (WGS) entry which is preliminary data.</text>
</comment>
<protein>
    <submittedName>
        <fullName evidence="1">Uncharacterized protein</fullName>
    </submittedName>
</protein>